<name>A0A1D8KAB8_9GAMM</name>
<dbReference type="Proteomes" id="UP000095342">
    <property type="component" value="Chromosome"/>
</dbReference>
<sequence>MFIANVTQPANALRLCFLQQTFQSTIFPTRSSNEEQLITQQATLLFATNKSVQQCFQIFTGFERTYSQKIGLFHAQVTQMCSRSRLILRTKRRCDTRARDSISENT</sequence>
<reference evidence="1 2" key="1">
    <citation type="submission" date="2016-09" db="EMBL/GenBank/DDBJ databases">
        <title>Acidihalobacter prosperus V6 (DSM14174).</title>
        <authorList>
            <person name="Khaleque H.N."/>
            <person name="Ramsay J.P."/>
            <person name="Murphy R.J.T."/>
            <person name="Kaksonen A.H."/>
            <person name="Boxall N.J."/>
            <person name="Watkin E.L.J."/>
        </authorList>
    </citation>
    <scope>NUCLEOTIDE SEQUENCE [LARGE SCALE GENOMIC DNA]</scope>
    <source>
        <strain evidence="1 2">V6</strain>
    </source>
</reference>
<evidence type="ECO:0000313" key="2">
    <source>
        <dbReference type="Proteomes" id="UP000095342"/>
    </source>
</evidence>
<proteinExistence type="predicted"/>
<accession>A0A1D8KAB8</accession>
<gene>
    <name evidence="1" type="ORF">BJI67_13245</name>
</gene>
<dbReference type="AlphaFoldDB" id="A0A1D8KAB8"/>
<dbReference type="KEGG" id="aaeo:BJI67_13245"/>
<dbReference type="EMBL" id="CP017448">
    <property type="protein sequence ID" value="AOV17894.1"/>
    <property type="molecule type" value="Genomic_DNA"/>
</dbReference>
<organism evidence="1 2">
    <name type="scientific">Acidihalobacter aeolianus</name>
    <dbReference type="NCBI Taxonomy" id="2792603"/>
    <lineage>
        <taxon>Bacteria</taxon>
        <taxon>Pseudomonadati</taxon>
        <taxon>Pseudomonadota</taxon>
        <taxon>Gammaproteobacteria</taxon>
        <taxon>Chromatiales</taxon>
        <taxon>Ectothiorhodospiraceae</taxon>
        <taxon>Acidihalobacter</taxon>
    </lineage>
</organism>
<protein>
    <submittedName>
        <fullName evidence="1">Uncharacterized protein</fullName>
    </submittedName>
</protein>
<keyword evidence="2" id="KW-1185">Reference proteome</keyword>
<evidence type="ECO:0000313" key="1">
    <source>
        <dbReference type="EMBL" id="AOV17894.1"/>
    </source>
</evidence>